<evidence type="ECO:0000256" key="2">
    <source>
        <dbReference type="ARBA" id="ARBA00004777"/>
    </source>
</evidence>
<comment type="caution">
    <text evidence="13">The sequence shown here is derived from an EMBL/GenBank/DDBJ whole genome shotgun (WGS) entry which is preliminary data.</text>
</comment>
<dbReference type="CDD" id="cd00537">
    <property type="entry name" value="MTHFR"/>
    <property type="match status" value="1"/>
</dbReference>
<keyword evidence="14" id="KW-1185">Reference proteome</keyword>
<keyword evidence="4" id="KW-0028">Amino-acid biosynthesis</keyword>
<evidence type="ECO:0000313" key="14">
    <source>
        <dbReference type="Proteomes" id="UP000730739"/>
    </source>
</evidence>
<dbReference type="InterPro" id="IPR003171">
    <property type="entry name" value="Mehydrof_redctse-like"/>
</dbReference>
<dbReference type="InterPro" id="IPR029041">
    <property type="entry name" value="FAD-linked_oxidoreductase-like"/>
</dbReference>
<evidence type="ECO:0000256" key="11">
    <source>
        <dbReference type="ARBA" id="ARBA00048628"/>
    </source>
</evidence>
<dbReference type="EMBL" id="JAGILA010000004">
    <property type="protein sequence ID" value="MBP2236862.1"/>
    <property type="molecule type" value="Genomic_DNA"/>
</dbReference>
<keyword evidence="9" id="KW-0486">Methionine biosynthesis</keyword>
<comment type="similarity">
    <text evidence="3 12">Belongs to the methylenetetrahydrofolate reductase family.</text>
</comment>
<evidence type="ECO:0000256" key="9">
    <source>
        <dbReference type="ARBA" id="ARBA00023167"/>
    </source>
</evidence>
<keyword evidence="5 12" id="KW-0285">Flavoprotein</keyword>
<dbReference type="Proteomes" id="UP000730739">
    <property type="component" value="Unassembled WGS sequence"/>
</dbReference>
<evidence type="ECO:0000256" key="3">
    <source>
        <dbReference type="ARBA" id="ARBA00006743"/>
    </source>
</evidence>
<dbReference type="InterPro" id="IPR004620">
    <property type="entry name" value="MTHF_reductase_bac"/>
</dbReference>
<dbReference type="Pfam" id="PF02219">
    <property type="entry name" value="MTHFR"/>
    <property type="match status" value="1"/>
</dbReference>
<gene>
    <name evidence="13" type="ORF">J2Z31_003376</name>
</gene>
<evidence type="ECO:0000256" key="4">
    <source>
        <dbReference type="ARBA" id="ARBA00022605"/>
    </source>
</evidence>
<dbReference type="NCBIfam" id="TIGR00676">
    <property type="entry name" value="fadh2"/>
    <property type="match status" value="1"/>
</dbReference>
<accession>A0ABS4R1U6</accession>
<dbReference type="EC" id="1.5.1.54" evidence="12"/>
<proteinExistence type="inferred from homology"/>
<dbReference type="SUPFAM" id="SSF51730">
    <property type="entry name" value="FAD-linked oxidoreductase"/>
    <property type="match status" value="1"/>
</dbReference>
<evidence type="ECO:0000256" key="10">
    <source>
        <dbReference type="ARBA" id="ARBA00034478"/>
    </source>
</evidence>
<evidence type="ECO:0000313" key="13">
    <source>
        <dbReference type="EMBL" id="MBP2236862.1"/>
    </source>
</evidence>
<dbReference type="RefSeq" id="WP_209602644.1">
    <property type="nucleotide sequence ID" value="NZ_JAGILA010000004.1"/>
</dbReference>
<comment type="pathway">
    <text evidence="10">Amino-acid biosynthesis; L-methionine biosynthesis via de novo pathway.</text>
</comment>
<evidence type="ECO:0000256" key="12">
    <source>
        <dbReference type="RuleBase" id="RU003862"/>
    </source>
</evidence>
<evidence type="ECO:0000256" key="7">
    <source>
        <dbReference type="ARBA" id="ARBA00023002"/>
    </source>
</evidence>
<evidence type="ECO:0000256" key="8">
    <source>
        <dbReference type="ARBA" id="ARBA00023027"/>
    </source>
</evidence>
<evidence type="ECO:0000256" key="1">
    <source>
        <dbReference type="ARBA" id="ARBA00001974"/>
    </source>
</evidence>
<dbReference type="PANTHER" id="PTHR45754:SF3">
    <property type="entry name" value="METHYLENETETRAHYDROFOLATE REDUCTASE (NADPH)"/>
    <property type="match status" value="1"/>
</dbReference>
<comment type="cofactor">
    <cofactor evidence="1 12">
        <name>FAD</name>
        <dbReference type="ChEBI" id="CHEBI:57692"/>
    </cofactor>
</comment>
<keyword evidence="8" id="KW-0520">NAD</keyword>
<protein>
    <recommendedName>
        <fullName evidence="12">Methylenetetrahydrofolate reductase</fullName>
        <ecNumber evidence="12">1.5.1.54</ecNumber>
    </recommendedName>
</protein>
<dbReference type="PANTHER" id="PTHR45754">
    <property type="entry name" value="METHYLENETETRAHYDROFOLATE REDUCTASE"/>
    <property type="match status" value="1"/>
</dbReference>
<comment type="catalytic activity">
    <reaction evidence="11">
        <text>(6S)-5-methyl-5,6,7,8-tetrahydrofolate + NAD(+) = (6R)-5,10-methylene-5,6,7,8-tetrahydrofolate + NADH + H(+)</text>
        <dbReference type="Rhea" id="RHEA:19821"/>
        <dbReference type="ChEBI" id="CHEBI:15378"/>
        <dbReference type="ChEBI" id="CHEBI:15636"/>
        <dbReference type="ChEBI" id="CHEBI:18608"/>
        <dbReference type="ChEBI" id="CHEBI:57540"/>
        <dbReference type="ChEBI" id="CHEBI:57945"/>
        <dbReference type="EC" id="1.5.1.54"/>
    </reaction>
    <physiologicalReaction direction="right-to-left" evidence="11">
        <dbReference type="Rhea" id="RHEA:19823"/>
    </physiologicalReaction>
</comment>
<dbReference type="GO" id="GO:0004489">
    <property type="term" value="F:methylenetetrahydrofolate reductase [NAD(P)H] activity"/>
    <property type="evidence" value="ECO:0007669"/>
    <property type="project" value="UniProtKB-EC"/>
</dbReference>
<dbReference type="Gene3D" id="3.20.20.220">
    <property type="match status" value="1"/>
</dbReference>
<evidence type="ECO:0000256" key="6">
    <source>
        <dbReference type="ARBA" id="ARBA00022827"/>
    </source>
</evidence>
<sequence length="314" mass="34007">MNARTLYPAERGTLRLSFEYFPPKNEEMEKQLFRTVADLSVFTPAFQTVTYGAGGSTKARSLTTVKRMIGEMGLKNTAAHLTCVGAPEAEVDAVIEEFVACGVRHFVALRGDPQGGVGSAYQPFPGGYENAAALVKALRARGDFEISVSAYPEKHPESADVAADIDMLKRKVDNGATRAITQFFFDNDDFERYLERLRRAGIGIPVVPGVLPINNLAQVMKFAGLCGARVPEAVVSRLAHLDDQPEERFTEASHIAAEQIVDLARRGVQDFHIYTMNRSPLVAAVCDLVGCARTGGIGQQAAVERQTSRTAAAG</sequence>
<name>A0ABS4R1U6_9HYPH</name>
<keyword evidence="6 12" id="KW-0274">FAD</keyword>
<comment type="pathway">
    <text evidence="2 12">One-carbon metabolism; tetrahydrofolate interconversion.</text>
</comment>
<reference evidence="13 14" key="1">
    <citation type="submission" date="2021-03" db="EMBL/GenBank/DDBJ databases">
        <title>Genomic Encyclopedia of Type Strains, Phase IV (KMG-IV): sequencing the most valuable type-strain genomes for metagenomic binning, comparative biology and taxonomic classification.</title>
        <authorList>
            <person name="Goeker M."/>
        </authorList>
    </citation>
    <scope>NUCLEOTIDE SEQUENCE [LARGE SCALE GENOMIC DNA]</scope>
    <source>
        <strain evidence="13 14">DSM 13372</strain>
    </source>
</reference>
<evidence type="ECO:0000256" key="5">
    <source>
        <dbReference type="ARBA" id="ARBA00022630"/>
    </source>
</evidence>
<keyword evidence="7 12" id="KW-0560">Oxidoreductase</keyword>
<organism evidence="13 14">
    <name type="scientific">Sinorhizobium kostiense</name>
    <dbReference type="NCBI Taxonomy" id="76747"/>
    <lineage>
        <taxon>Bacteria</taxon>
        <taxon>Pseudomonadati</taxon>
        <taxon>Pseudomonadota</taxon>
        <taxon>Alphaproteobacteria</taxon>
        <taxon>Hyphomicrobiales</taxon>
        <taxon>Rhizobiaceae</taxon>
        <taxon>Sinorhizobium/Ensifer group</taxon>
        <taxon>Sinorhizobium</taxon>
    </lineage>
</organism>